<gene>
    <name evidence="2" type="ORF">EYF80_030655</name>
</gene>
<proteinExistence type="predicted"/>
<feature type="compositionally biased region" description="Gly residues" evidence="1">
    <location>
        <begin position="85"/>
        <end position="96"/>
    </location>
</feature>
<evidence type="ECO:0000313" key="3">
    <source>
        <dbReference type="Proteomes" id="UP000314294"/>
    </source>
</evidence>
<feature type="region of interest" description="Disordered" evidence="1">
    <location>
        <begin position="43"/>
        <end position="125"/>
    </location>
</feature>
<evidence type="ECO:0000313" key="2">
    <source>
        <dbReference type="EMBL" id="TNN59121.1"/>
    </source>
</evidence>
<evidence type="ECO:0000256" key="1">
    <source>
        <dbReference type="SAM" id="MobiDB-lite"/>
    </source>
</evidence>
<sequence length="125" mass="12868">MECGDALRRRRAPPVQQHVLVVYRPLAAPVGLQLVVRVPLGDVGGGVPWRQRPPPHGLAPAERSGGGRRGIGRPPAAGLRRRAGSGAGAGEAGGPGRRPAAVSHAGLRAPPVERERDEEGAGQLA</sequence>
<reference evidence="2 3" key="1">
    <citation type="submission" date="2019-03" db="EMBL/GenBank/DDBJ databases">
        <title>First draft genome of Liparis tanakae, snailfish: a comprehensive survey of snailfish specific genes.</title>
        <authorList>
            <person name="Kim W."/>
            <person name="Song I."/>
            <person name="Jeong J.-H."/>
            <person name="Kim D."/>
            <person name="Kim S."/>
            <person name="Ryu S."/>
            <person name="Song J.Y."/>
            <person name="Lee S.K."/>
        </authorList>
    </citation>
    <scope>NUCLEOTIDE SEQUENCE [LARGE SCALE GENOMIC DNA]</scope>
    <source>
        <tissue evidence="2">Muscle</tissue>
    </source>
</reference>
<name>A0A4Z2H0J5_9TELE</name>
<comment type="caution">
    <text evidence="2">The sequence shown here is derived from an EMBL/GenBank/DDBJ whole genome shotgun (WGS) entry which is preliminary data.</text>
</comment>
<dbReference type="EMBL" id="SRLO01000363">
    <property type="protein sequence ID" value="TNN59121.1"/>
    <property type="molecule type" value="Genomic_DNA"/>
</dbReference>
<dbReference type="Proteomes" id="UP000314294">
    <property type="component" value="Unassembled WGS sequence"/>
</dbReference>
<dbReference type="AlphaFoldDB" id="A0A4Z2H0J5"/>
<keyword evidence="3" id="KW-1185">Reference proteome</keyword>
<protein>
    <submittedName>
        <fullName evidence="2">Uncharacterized protein</fullName>
    </submittedName>
</protein>
<accession>A0A4Z2H0J5</accession>
<organism evidence="2 3">
    <name type="scientific">Liparis tanakae</name>
    <name type="common">Tanaka's snailfish</name>
    <dbReference type="NCBI Taxonomy" id="230148"/>
    <lineage>
        <taxon>Eukaryota</taxon>
        <taxon>Metazoa</taxon>
        <taxon>Chordata</taxon>
        <taxon>Craniata</taxon>
        <taxon>Vertebrata</taxon>
        <taxon>Euteleostomi</taxon>
        <taxon>Actinopterygii</taxon>
        <taxon>Neopterygii</taxon>
        <taxon>Teleostei</taxon>
        <taxon>Neoteleostei</taxon>
        <taxon>Acanthomorphata</taxon>
        <taxon>Eupercaria</taxon>
        <taxon>Perciformes</taxon>
        <taxon>Cottioidei</taxon>
        <taxon>Cottales</taxon>
        <taxon>Liparidae</taxon>
        <taxon>Liparis</taxon>
    </lineage>
</organism>